<dbReference type="EMBL" id="CP097510">
    <property type="protein sequence ID" value="URE34950.1"/>
    <property type="molecule type" value="Genomic_DNA"/>
</dbReference>
<dbReference type="InterPro" id="IPR036397">
    <property type="entry name" value="RNaseH_sf"/>
</dbReference>
<dbReference type="CDD" id="cd06133">
    <property type="entry name" value="ERI-1_3'hExo_like"/>
    <property type="match status" value="1"/>
</dbReference>
<dbReference type="GO" id="GO:0009507">
    <property type="term" value="C:chloroplast"/>
    <property type="evidence" value="ECO:0007669"/>
    <property type="project" value="TreeGrafter"/>
</dbReference>
<sequence length="607" mass="68900">MALVARVSTRRVFSRHLHSPFPSRLSPHAFIPLPSLSSPRLSARNRAVAACLSSSAPAVIDAHTAGRWKPMCLYHTQGKCTKMDDALHLAKFSHDFMVDLKATTGSLNKLRPQNLDYLLVLDLEGRVEILEFPVLMIDAKNMDFIDSFHRFVRPAVMSEQRIKEYIEGKYGKLGVDSGNWDLKTKIPEQCKVSKIKTPPYFMEWINLKDIYLNFYKRRATGMMTMMRELEIPMLGSHHLGIDDTKNIARVLQRMLADGVILQITAKRSSSAPGLINFQNFPEIKRFLHHFIGKMGSENAREELSERGKQNCAFLPCSWFRKPHFLFGVLMAASLSLPPSQFLLFPRRSPPAPPIPHPHLVSPPRKSTLCFSSSSTPSADASYPVVTEEAAEEEDDRSAVPLPREGFSTYEAESPVEGTEEPQFRGCKSCGREEIEKGCNGKGRIQGGIATVPGFGWWPIKAFRPCPGFVASGGLYRRQGQSMDEVAFGRGEREMPTKNINKPNSRYSLDTPIISLNFHIYAESFFELQEERRWKSSNISHFPPFLRPDFVLRRDERRHVHDEHFGFSLRNLQSDLLIQLDEQFIFYQLKGPLTSCSKKKQGPSSLKR</sequence>
<reference evidence="2" key="1">
    <citation type="submission" date="2022-05" db="EMBL/GenBank/DDBJ databases">
        <title>The Musa troglodytarum L. genome provides insights into the mechanism of non-climacteric behaviour and enrichment of carotenoids.</title>
        <authorList>
            <person name="Wang J."/>
        </authorList>
    </citation>
    <scope>NUCLEOTIDE SEQUENCE</scope>
    <source>
        <tissue evidence="2">Leaf</tissue>
    </source>
</reference>
<protein>
    <recommendedName>
        <fullName evidence="4">Exonuclease domain-containing protein</fullName>
    </recommendedName>
</protein>
<dbReference type="OrthoDB" id="448399at2759"/>
<gene>
    <name evidence="2" type="ORF">MUK42_03299</name>
</gene>
<evidence type="ECO:0000313" key="3">
    <source>
        <dbReference type="Proteomes" id="UP001055439"/>
    </source>
</evidence>
<dbReference type="GO" id="GO:0003676">
    <property type="term" value="F:nucleic acid binding"/>
    <property type="evidence" value="ECO:0007669"/>
    <property type="project" value="InterPro"/>
</dbReference>
<dbReference type="Proteomes" id="UP001055439">
    <property type="component" value="Chromosome 8"/>
</dbReference>
<evidence type="ECO:0008006" key="4">
    <source>
        <dbReference type="Google" id="ProtNLM"/>
    </source>
</evidence>
<dbReference type="InterPro" id="IPR047201">
    <property type="entry name" value="ERI-1_3'hExo-like"/>
</dbReference>
<dbReference type="GO" id="GO:0000175">
    <property type="term" value="F:3'-5'-RNA exonuclease activity"/>
    <property type="evidence" value="ECO:0007669"/>
    <property type="project" value="InterPro"/>
</dbReference>
<feature type="region of interest" description="Disordered" evidence="1">
    <location>
        <begin position="363"/>
        <end position="383"/>
    </location>
</feature>
<dbReference type="Gene3D" id="3.30.420.10">
    <property type="entry name" value="Ribonuclease H-like superfamily/Ribonuclease H"/>
    <property type="match status" value="2"/>
</dbReference>
<keyword evidence="3" id="KW-1185">Reference proteome</keyword>
<proteinExistence type="predicted"/>
<evidence type="ECO:0000256" key="1">
    <source>
        <dbReference type="SAM" id="MobiDB-lite"/>
    </source>
</evidence>
<dbReference type="PANTHER" id="PTHR47721:SF2">
    <property type="entry name" value="OS01G0235100 PROTEIN"/>
    <property type="match status" value="1"/>
</dbReference>
<dbReference type="SUPFAM" id="SSF53098">
    <property type="entry name" value="Ribonuclease H-like"/>
    <property type="match status" value="1"/>
</dbReference>
<dbReference type="InterPro" id="IPR012337">
    <property type="entry name" value="RNaseH-like_sf"/>
</dbReference>
<accession>A0A9E7HJQ3</accession>
<evidence type="ECO:0000313" key="2">
    <source>
        <dbReference type="EMBL" id="URE34950.1"/>
    </source>
</evidence>
<dbReference type="AlphaFoldDB" id="A0A9E7HJQ3"/>
<dbReference type="PANTHER" id="PTHR47721">
    <property type="entry name" value="OS01G0235100 PROTEIN"/>
    <property type="match status" value="1"/>
</dbReference>
<organism evidence="2 3">
    <name type="scientific">Musa troglodytarum</name>
    <name type="common">fe'i banana</name>
    <dbReference type="NCBI Taxonomy" id="320322"/>
    <lineage>
        <taxon>Eukaryota</taxon>
        <taxon>Viridiplantae</taxon>
        <taxon>Streptophyta</taxon>
        <taxon>Embryophyta</taxon>
        <taxon>Tracheophyta</taxon>
        <taxon>Spermatophyta</taxon>
        <taxon>Magnoliopsida</taxon>
        <taxon>Liliopsida</taxon>
        <taxon>Zingiberales</taxon>
        <taxon>Musaceae</taxon>
        <taxon>Musa</taxon>
    </lineage>
</organism>
<name>A0A9E7HJQ3_9LILI</name>
<feature type="compositionally biased region" description="Low complexity" evidence="1">
    <location>
        <begin position="363"/>
        <end position="381"/>
    </location>
</feature>